<dbReference type="GeneID" id="85460535"/>
<organism evidence="1 2">
    <name type="scientific">Colletotrichum godetiae</name>
    <dbReference type="NCBI Taxonomy" id="1209918"/>
    <lineage>
        <taxon>Eukaryota</taxon>
        <taxon>Fungi</taxon>
        <taxon>Dikarya</taxon>
        <taxon>Ascomycota</taxon>
        <taxon>Pezizomycotina</taxon>
        <taxon>Sordariomycetes</taxon>
        <taxon>Hypocreomycetidae</taxon>
        <taxon>Glomerellales</taxon>
        <taxon>Glomerellaceae</taxon>
        <taxon>Colletotrichum</taxon>
        <taxon>Colletotrichum acutatum species complex</taxon>
    </lineage>
</organism>
<proteinExistence type="predicted"/>
<name>A0AAJ0AC82_9PEZI</name>
<dbReference type="AlphaFoldDB" id="A0AAJ0AC82"/>
<sequence length="84" mass="9792">MCNYTQRELHCGHTRYIVSEWCPVYANTQRRCPLFITHFEYRNEEVCGECKPSTPVVWEPMINRNPNSYQSTFCATIGDDGKAP</sequence>
<dbReference type="Proteomes" id="UP001224890">
    <property type="component" value="Unassembled WGS sequence"/>
</dbReference>
<evidence type="ECO:0000313" key="2">
    <source>
        <dbReference type="Proteomes" id="UP001224890"/>
    </source>
</evidence>
<dbReference type="EMBL" id="JAHMHR010000056">
    <property type="protein sequence ID" value="KAK1659843.1"/>
    <property type="molecule type" value="Genomic_DNA"/>
</dbReference>
<keyword evidence="2" id="KW-1185">Reference proteome</keyword>
<accession>A0AAJ0AC82</accession>
<gene>
    <name evidence="1" type="ORF">BDP55DRAFT_678670</name>
</gene>
<dbReference type="RefSeq" id="XP_060424607.1">
    <property type="nucleotide sequence ID" value="XM_060576009.1"/>
</dbReference>
<comment type="caution">
    <text evidence="1">The sequence shown here is derived from an EMBL/GenBank/DDBJ whole genome shotgun (WGS) entry which is preliminary data.</text>
</comment>
<reference evidence="1" key="1">
    <citation type="submission" date="2021-06" db="EMBL/GenBank/DDBJ databases">
        <title>Comparative genomics, transcriptomics and evolutionary studies reveal genomic signatures of adaptation to plant cell wall in hemibiotrophic fungi.</title>
        <authorList>
            <consortium name="DOE Joint Genome Institute"/>
            <person name="Baroncelli R."/>
            <person name="Diaz J.F."/>
            <person name="Benocci T."/>
            <person name="Peng M."/>
            <person name="Battaglia E."/>
            <person name="Haridas S."/>
            <person name="Andreopoulos W."/>
            <person name="Labutti K."/>
            <person name="Pangilinan J."/>
            <person name="Floch G.L."/>
            <person name="Makela M.R."/>
            <person name="Henrissat B."/>
            <person name="Grigoriev I.V."/>
            <person name="Crouch J.A."/>
            <person name="De Vries R.P."/>
            <person name="Sukno S.A."/>
            <person name="Thon M.R."/>
        </authorList>
    </citation>
    <scope>NUCLEOTIDE SEQUENCE</scope>
    <source>
        <strain evidence="1">CBS 193.32</strain>
    </source>
</reference>
<protein>
    <submittedName>
        <fullName evidence="1">Uncharacterized protein</fullName>
    </submittedName>
</protein>
<evidence type="ECO:0000313" key="1">
    <source>
        <dbReference type="EMBL" id="KAK1659843.1"/>
    </source>
</evidence>